<reference evidence="2" key="1">
    <citation type="submission" date="2015-04" db="UniProtKB">
        <authorList>
            <consortium name="EnsemblPlants"/>
        </authorList>
    </citation>
    <scope>IDENTIFICATION</scope>
    <source>
        <strain evidence="2">SL10</strain>
    </source>
</reference>
<accession>A0A0E0HC98</accession>
<sequence>MEVQSNTSRGSNDEDAVGIDDEGIYSDNELLVAHSDSSYDSDLSESSDSDCSDPEFDPGQEIIDEGDDDDVPVFAYDVQDPCIDVGVVLPDVDQCKLAVTHHAILNDHAFETVKKDKKSPKYIGCKVKTSGPKHTCGSFNKCGETMVTIKWVADRVVDLLRDNSSRGAKDLQEELNRKHQIDIPYFKVFRGRERALDIINGKWDDSYDLLPTCREELLRSVLGSVVELDTKECNGDVCFRRFFVALKPCIDGFFGRM</sequence>
<dbReference type="Gramene" id="ONIVA05G11220.1">
    <property type="protein sequence ID" value="ONIVA05G11220.1"/>
    <property type="gene ID" value="ONIVA05G11220"/>
</dbReference>
<feature type="region of interest" description="Disordered" evidence="1">
    <location>
        <begin position="1"/>
        <end position="23"/>
    </location>
</feature>
<dbReference type="PANTHER" id="PTHR31973">
    <property type="entry name" value="POLYPROTEIN, PUTATIVE-RELATED"/>
    <property type="match status" value="1"/>
</dbReference>
<feature type="compositionally biased region" description="Acidic residues" evidence="1">
    <location>
        <begin position="13"/>
        <end position="23"/>
    </location>
</feature>
<keyword evidence="3" id="KW-1185">Reference proteome</keyword>
<evidence type="ECO:0000313" key="2">
    <source>
        <dbReference type="EnsemblPlants" id="ONIVA05G11220.1"/>
    </source>
</evidence>
<dbReference type="HOGENOM" id="CLU_1083307_0_0_1"/>
<dbReference type="OMA" id="TIKWVAD"/>
<evidence type="ECO:0008006" key="4">
    <source>
        <dbReference type="Google" id="ProtNLM"/>
    </source>
</evidence>
<reference evidence="2" key="2">
    <citation type="submission" date="2018-04" db="EMBL/GenBank/DDBJ databases">
        <title>OnivRS2 (Oryza nivara Reference Sequence Version 2).</title>
        <authorList>
            <person name="Zhang J."/>
            <person name="Kudrna D."/>
            <person name="Lee S."/>
            <person name="Talag J."/>
            <person name="Rajasekar S."/>
            <person name="Welchert J."/>
            <person name="Hsing Y.-I."/>
            <person name="Wing R.A."/>
        </authorList>
    </citation>
    <scope>NUCLEOTIDE SEQUENCE [LARGE SCALE GENOMIC DNA]</scope>
    <source>
        <strain evidence="2">SL10</strain>
    </source>
</reference>
<name>A0A0E0HC98_ORYNI</name>
<evidence type="ECO:0000313" key="3">
    <source>
        <dbReference type="Proteomes" id="UP000006591"/>
    </source>
</evidence>
<feature type="compositionally biased region" description="Polar residues" evidence="1">
    <location>
        <begin position="1"/>
        <end position="10"/>
    </location>
</feature>
<dbReference type="STRING" id="4536.A0A0E0HC98"/>
<feature type="region of interest" description="Disordered" evidence="1">
    <location>
        <begin position="35"/>
        <end position="64"/>
    </location>
</feature>
<dbReference type="AlphaFoldDB" id="A0A0E0HC98"/>
<protein>
    <recommendedName>
        <fullName evidence="4">Transposase MuDR plant domain-containing protein</fullName>
    </recommendedName>
</protein>
<dbReference type="EnsemblPlants" id="ONIVA05G11220.1">
    <property type="protein sequence ID" value="ONIVA05G11220.1"/>
    <property type="gene ID" value="ONIVA05G11220"/>
</dbReference>
<proteinExistence type="predicted"/>
<evidence type="ECO:0000256" key="1">
    <source>
        <dbReference type="SAM" id="MobiDB-lite"/>
    </source>
</evidence>
<dbReference type="Proteomes" id="UP000006591">
    <property type="component" value="Chromosome 5"/>
</dbReference>
<feature type="compositionally biased region" description="Acidic residues" evidence="1">
    <location>
        <begin position="42"/>
        <end position="64"/>
    </location>
</feature>
<dbReference type="eggNOG" id="ENOG502R72D">
    <property type="taxonomic scope" value="Eukaryota"/>
</dbReference>
<organism evidence="2">
    <name type="scientific">Oryza nivara</name>
    <name type="common">Indian wild rice</name>
    <name type="synonym">Oryza sativa f. spontanea</name>
    <dbReference type="NCBI Taxonomy" id="4536"/>
    <lineage>
        <taxon>Eukaryota</taxon>
        <taxon>Viridiplantae</taxon>
        <taxon>Streptophyta</taxon>
        <taxon>Embryophyta</taxon>
        <taxon>Tracheophyta</taxon>
        <taxon>Spermatophyta</taxon>
        <taxon>Magnoliopsida</taxon>
        <taxon>Liliopsida</taxon>
        <taxon>Poales</taxon>
        <taxon>Poaceae</taxon>
        <taxon>BOP clade</taxon>
        <taxon>Oryzoideae</taxon>
        <taxon>Oryzeae</taxon>
        <taxon>Oryzinae</taxon>
        <taxon>Oryza</taxon>
    </lineage>
</organism>
<dbReference type="PANTHER" id="PTHR31973:SF195">
    <property type="entry name" value="MUDR FAMILY TRANSPOSASE"/>
    <property type="match status" value="1"/>
</dbReference>